<dbReference type="PROSITE" id="PS00232">
    <property type="entry name" value="CADHERIN_1"/>
    <property type="match status" value="7"/>
</dbReference>
<dbReference type="AlphaFoldDB" id="A0A812D5P1"/>
<evidence type="ECO:0000256" key="1">
    <source>
        <dbReference type="ARBA" id="ARBA00004370"/>
    </source>
</evidence>
<keyword evidence="7" id="KW-0472">Membrane</keyword>
<name>A0A812D5P1_ACAPH</name>
<proteinExistence type="predicted"/>
<feature type="domain" description="Cadherin" evidence="10">
    <location>
        <begin position="878"/>
        <end position="985"/>
    </location>
</feature>
<feature type="domain" description="Cadherin" evidence="10">
    <location>
        <begin position="448"/>
        <end position="556"/>
    </location>
</feature>
<dbReference type="InterPro" id="IPR020894">
    <property type="entry name" value="Cadherin_CS"/>
</dbReference>
<comment type="subcellular location">
    <subcellularLocation>
        <location evidence="1">Membrane</location>
    </subcellularLocation>
</comment>
<dbReference type="Proteomes" id="UP000597762">
    <property type="component" value="Unassembled WGS sequence"/>
</dbReference>
<dbReference type="Gene3D" id="2.60.40.60">
    <property type="entry name" value="Cadherins"/>
    <property type="match status" value="11"/>
</dbReference>
<feature type="domain" description="Cadherin" evidence="10">
    <location>
        <begin position="239"/>
        <end position="342"/>
    </location>
</feature>
<dbReference type="SUPFAM" id="SSF49313">
    <property type="entry name" value="Cadherin-like"/>
    <property type="match status" value="11"/>
</dbReference>
<feature type="domain" description="Cadherin" evidence="10">
    <location>
        <begin position="765"/>
        <end position="877"/>
    </location>
</feature>
<evidence type="ECO:0000256" key="2">
    <source>
        <dbReference type="ARBA" id="ARBA00022692"/>
    </source>
</evidence>
<keyword evidence="5" id="KW-0130">Cell adhesion</keyword>
<evidence type="ECO:0000256" key="8">
    <source>
        <dbReference type="ARBA" id="ARBA00023180"/>
    </source>
</evidence>
<keyword evidence="3" id="KW-0677">Repeat</keyword>
<sequence length="1200" mass="133458">MDFGYPSLSSNTTVKIIVPVNKPVTVAPTNAFHVSEGVSIGTQVGTVNASDPDMTQDNENSLTYILTDTTVPFRIGNKTGIIETAGELDAETASTYQFGVHILDSDLPPTTATTTVTIVVEDINDNPPQLSSKVYRTKVSEGQANGRPLVLNLNPPLLAEDKDKNLINRHIRYYLKGKNSDMFRMNPRAGILKIKDTSKLDSEKQQKYKITIVAFDGTFQTQAHLVIEVEDINDNRPEFSGPYFYQVNPRATIGTKFGQVVAKDKDATSRNNRILYVLSQGSGGKFGVDFNSGDLYVASNLTDSPQEEEYNLVIQGFDTGEPSLASNTTVRVRVALNKAPIVDSNFVFQVPENMTIGSTVGIIPVFDPDMEHNPLESIQFSISDPTNNFAVSENDGKIVTKIVLDRETQEQFIFTVYCENDGAPSHTVSTTVTVILEDVNDNKPIFKSATGYHGTYKEGDPRGTITLNQELIATDADVNVENQNIVYRLVGNDSDLFQLNTATGSIKVRAPSRVRCNYKENYSLKIIATDQGGKGHQSVSTINIEVQDINDNAPRFTKKYHFRVPITAKEGTVIGSVMAIDNDCTQQNNRITYLLKDGGFGKFKIDPDKGEIIIADSLVREPMRNEYSIVVKAVDNGAPGLSNSTNVTILVPVNHPPSVQNSFHFYIMENSALRQFVGKITAEDRDLGRVKGEKLTFTLVDKAVPFSVHPLKGEIRTNDIIDREETELYRFKVMVNDNGVPAFTATTNIIITIKDFNDNAPQFIHGLEYRGTVVEDDRKPILKQKVELSKNLTVIDRDATNSNRQIRFSLKGPRSRLFKIDSTTGDIYVDRPGKIDRELNREFKFKIVATDQNGQGLSTEADLIVEVEDVNDHDPRFVQALYEFVLPSIVETGYEVGRLIAIDRDDTSPNNKLLYIFESDALGKFKIDVGTGVLTLLEGFFSKPRKTTYTFTVAAMDMGFPSRKTKAQVIVNAPHMVYNDHAPKFEGRNVFILKEELPIGSLVGTLQVTDEDRKKNNSVNLIIDPADERYVPFAIKNDGSIITTQRIDRDAGYEYFRFTVHATDNGTPSHNTSQEVGIIVDDINDNPPHFTMDTYQHMVSSNFPASTIIATPFAFDDVDKIDSVYQYSLLGGTPGYFYIDQQTGIIRTTDLARSLKSGKLEFKVVAQDLYNKTLTAEAKLNIQIMQTKQGRKSTCCRVPC</sequence>
<dbReference type="FunFam" id="2.60.40.60:FF:000092">
    <property type="entry name" value="Protocadherin 8"/>
    <property type="match status" value="1"/>
</dbReference>
<evidence type="ECO:0000256" key="3">
    <source>
        <dbReference type="ARBA" id="ARBA00022737"/>
    </source>
</evidence>
<feature type="domain" description="Cadherin" evidence="10">
    <location>
        <begin position="556"/>
        <end position="659"/>
    </location>
</feature>
<dbReference type="GO" id="GO:0005886">
    <property type="term" value="C:plasma membrane"/>
    <property type="evidence" value="ECO:0007669"/>
    <property type="project" value="InterPro"/>
</dbReference>
<dbReference type="GO" id="GO:0007156">
    <property type="term" value="P:homophilic cell adhesion via plasma membrane adhesion molecules"/>
    <property type="evidence" value="ECO:0007669"/>
    <property type="project" value="InterPro"/>
</dbReference>
<evidence type="ECO:0000256" key="6">
    <source>
        <dbReference type="ARBA" id="ARBA00022989"/>
    </source>
</evidence>
<reference evidence="11" key="1">
    <citation type="submission" date="2021-01" db="EMBL/GenBank/DDBJ databases">
        <authorList>
            <person name="Li R."/>
            <person name="Bekaert M."/>
        </authorList>
    </citation>
    <scope>NUCLEOTIDE SEQUENCE</scope>
    <source>
        <strain evidence="11">Farmed</strain>
    </source>
</reference>
<feature type="domain" description="Cadherin" evidence="10">
    <location>
        <begin position="26"/>
        <end position="130"/>
    </location>
</feature>
<feature type="domain" description="Cadherin" evidence="10">
    <location>
        <begin position="993"/>
        <end position="1090"/>
    </location>
</feature>
<protein>
    <submittedName>
        <fullName evidence="11">FAT4</fullName>
    </submittedName>
</protein>
<evidence type="ECO:0000256" key="9">
    <source>
        <dbReference type="PROSITE-ProRule" id="PRU00043"/>
    </source>
</evidence>
<feature type="domain" description="Cadherin" evidence="10">
    <location>
        <begin position="131"/>
        <end position="239"/>
    </location>
</feature>
<dbReference type="CDD" id="cd11304">
    <property type="entry name" value="Cadherin_repeat"/>
    <property type="match status" value="11"/>
</dbReference>
<dbReference type="EMBL" id="CAHIKZ030002578">
    <property type="protein sequence ID" value="CAE1289126.1"/>
    <property type="molecule type" value="Genomic_DNA"/>
</dbReference>
<dbReference type="PANTHER" id="PTHR24026">
    <property type="entry name" value="FAT ATYPICAL CADHERIN-RELATED"/>
    <property type="match status" value="1"/>
</dbReference>
<dbReference type="FunFam" id="2.60.40.60:FF:000020">
    <property type="entry name" value="Dachsous cadherin-related 1b"/>
    <property type="match status" value="1"/>
</dbReference>
<keyword evidence="6" id="KW-1133">Transmembrane helix</keyword>
<feature type="domain" description="Cadherin" evidence="10">
    <location>
        <begin position="659"/>
        <end position="763"/>
    </location>
</feature>
<dbReference type="Pfam" id="PF00028">
    <property type="entry name" value="Cadherin"/>
    <property type="match status" value="10"/>
</dbReference>
<evidence type="ECO:0000259" key="10">
    <source>
        <dbReference type="PROSITE" id="PS50268"/>
    </source>
</evidence>
<dbReference type="SMART" id="SM00112">
    <property type="entry name" value="CA"/>
    <property type="match status" value="11"/>
</dbReference>
<dbReference type="PROSITE" id="PS50268">
    <property type="entry name" value="CADHERIN_2"/>
    <property type="match status" value="11"/>
</dbReference>
<dbReference type="InterPro" id="IPR015919">
    <property type="entry name" value="Cadherin-like_sf"/>
</dbReference>
<keyword evidence="2" id="KW-0812">Transmembrane</keyword>
<organism evidence="11 12">
    <name type="scientific">Acanthosepion pharaonis</name>
    <name type="common">Pharaoh cuttlefish</name>
    <name type="synonym">Sepia pharaonis</name>
    <dbReference type="NCBI Taxonomy" id="158019"/>
    <lineage>
        <taxon>Eukaryota</taxon>
        <taxon>Metazoa</taxon>
        <taxon>Spiralia</taxon>
        <taxon>Lophotrochozoa</taxon>
        <taxon>Mollusca</taxon>
        <taxon>Cephalopoda</taxon>
        <taxon>Coleoidea</taxon>
        <taxon>Decapodiformes</taxon>
        <taxon>Sepiida</taxon>
        <taxon>Sepiina</taxon>
        <taxon>Sepiidae</taxon>
        <taxon>Acanthosepion</taxon>
    </lineage>
</organism>
<accession>A0A812D5P1</accession>
<dbReference type="PANTHER" id="PTHR24026:SF136">
    <property type="entry name" value="PROTOCADHERIN-23"/>
    <property type="match status" value="1"/>
</dbReference>
<keyword evidence="4 9" id="KW-0106">Calcium</keyword>
<evidence type="ECO:0000313" key="11">
    <source>
        <dbReference type="EMBL" id="CAE1289126.1"/>
    </source>
</evidence>
<keyword evidence="12" id="KW-1185">Reference proteome</keyword>
<feature type="domain" description="Cadherin" evidence="10">
    <location>
        <begin position="1091"/>
        <end position="1199"/>
    </location>
</feature>
<dbReference type="PRINTS" id="PR00205">
    <property type="entry name" value="CADHERIN"/>
</dbReference>
<evidence type="ECO:0000313" key="12">
    <source>
        <dbReference type="Proteomes" id="UP000597762"/>
    </source>
</evidence>
<evidence type="ECO:0000256" key="4">
    <source>
        <dbReference type="ARBA" id="ARBA00022837"/>
    </source>
</evidence>
<dbReference type="InterPro" id="IPR002126">
    <property type="entry name" value="Cadherin-like_dom"/>
</dbReference>
<comment type="caution">
    <text evidence="11">The sequence shown here is derived from an EMBL/GenBank/DDBJ whole genome shotgun (WGS) entry which is preliminary data.</text>
</comment>
<dbReference type="GO" id="GO:0005509">
    <property type="term" value="F:calcium ion binding"/>
    <property type="evidence" value="ECO:0007669"/>
    <property type="project" value="UniProtKB-UniRule"/>
</dbReference>
<evidence type="ECO:0000256" key="7">
    <source>
        <dbReference type="ARBA" id="ARBA00023136"/>
    </source>
</evidence>
<evidence type="ECO:0000256" key="5">
    <source>
        <dbReference type="ARBA" id="ARBA00022889"/>
    </source>
</evidence>
<keyword evidence="8" id="KW-0325">Glycoprotein</keyword>
<gene>
    <name evidence="11" type="ORF">SPHA_47511</name>
</gene>
<feature type="domain" description="Cadherin" evidence="10">
    <location>
        <begin position="342"/>
        <end position="446"/>
    </location>
</feature>
<dbReference type="OrthoDB" id="6252479at2759"/>